<dbReference type="Proteomes" id="UP000187651">
    <property type="component" value="Unassembled WGS sequence"/>
</dbReference>
<gene>
    <name evidence="1" type="ORF">SAMN05216544_0544</name>
</gene>
<evidence type="ECO:0000313" key="2">
    <source>
        <dbReference type="Proteomes" id="UP000187651"/>
    </source>
</evidence>
<dbReference type="CDD" id="cd10156">
    <property type="entry name" value="FpFrmR-Cterm-like_DUF156"/>
    <property type="match status" value="1"/>
</dbReference>
<dbReference type="OrthoDB" id="9811244at2"/>
<dbReference type="AlphaFoldDB" id="A0A1G9TY87"/>
<keyword evidence="1" id="KW-0238">DNA-binding</keyword>
<protein>
    <submittedName>
        <fullName evidence="1">DNA-binding transcriptional regulator, FrmR family</fullName>
    </submittedName>
</protein>
<dbReference type="InterPro" id="IPR003735">
    <property type="entry name" value="Metal_Tscrpt_repr"/>
</dbReference>
<dbReference type="GO" id="GO:0045892">
    <property type="term" value="P:negative regulation of DNA-templated transcription"/>
    <property type="evidence" value="ECO:0007669"/>
    <property type="project" value="UniProtKB-ARBA"/>
</dbReference>
<sequence>MPDNADKINKEADELVEIAADEVCCHCGDRKKERTDKEYKDLINRLSRIEGQIRGVKKMIESDAYCIDVLNQVSAASSALNSFSKLLLANHIKSCVVNDIREGDDASVDELVKTIQKFIK</sequence>
<dbReference type="RefSeq" id="WP_083330238.1">
    <property type="nucleotide sequence ID" value="NZ_FNHZ01000001.1"/>
</dbReference>
<dbReference type="GO" id="GO:0003677">
    <property type="term" value="F:DNA binding"/>
    <property type="evidence" value="ECO:0007669"/>
    <property type="project" value="UniProtKB-KW"/>
</dbReference>
<accession>A0A1G9TY87</accession>
<proteinExistence type="predicted"/>
<dbReference type="InterPro" id="IPR038390">
    <property type="entry name" value="Metal_Tscrpt_repr_sf"/>
</dbReference>
<keyword evidence="2" id="KW-1185">Reference proteome</keyword>
<name>A0A1G9TY87_9FIRM</name>
<organism evidence="1 2">
    <name type="scientific">Lachnospira pectinoschiza</name>
    <dbReference type="NCBI Taxonomy" id="28052"/>
    <lineage>
        <taxon>Bacteria</taxon>
        <taxon>Bacillati</taxon>
        <taxon>Bacillota</taxon>
        <taxon>Clostridia</taxon>
        <taxon>Lachnospirales</taxon>
        <taxon>Lachnospiraceae</taxon>
        <taxon>Lachnospira</taxon>
    </lineage>
</organism>
<dbReference type="Gene3D" id="1.20.58.1000">
    <property type="entry name" value="Metal-sensitive repressor, helix protomer"/>
    <property type="match status" value="1"/>
</dbReference>
<dbReference type="Pfam" id="PF02583">
    <property type="entry name" value="Trns_repr_metal"/>
    <property type="match status" value="1"/>
</dbReference>
<dbReference type="EMBL" id="FNHZ01000001">
    <property type="protein sequence ID" value="SDM52730.1"/>
    <property type="molecule type" value="Genomic_DNA"/>
</dbReference>
<dbReference type="GO" id="GO:0046872">
    <property type="term" value="F:metal ion binding"/>
    <property type="evidence" value="ECO:0007669"/>
    <property type="project" value="InterPro"/>
</dbReference>
<dbReference type="PANTHER" id="PTHR33677:SF3">
    <property type="entry name" value="COPPER-SENSING TRANSCRIPTIONAL REPRESSOR RICR"/>
    <property type="match status" value="1"/>
</dbReference>
<evidence type="ECO:0000313" key="1">
    <source>
        <dbReference type="EMBL" id="SDM52730.1"/>
    </source>
</evidence>
<dbReference type="PANTHER" id="PTHR33677">
    <property type="entry name" value="TRANSCRIPTIONAL REPRESSOR FRMR-RELATED"/>
    <property type="match status" value="1"/>
</dbReference>
<reference evidence="2" key="1">
    <citation type="submission" date="2016-10" db="EMBL/GenBank/DDBJ databases">
        <authorList>
            <person name="Varghese N."/>
            <person name="Submissions S."/>
        </authorList>
    </citation>
    <scope>NUCLEOTIDE SEQUENCE [LARGE SCALE GENOMIC DNA]</scope>
    <source>
        <strain evidence="2">M83</strain>
    </source>
</reference>